<name>L7M976_RHIPC</name>
<reference evidence="2" key="2">
    <citation type="journal article" date="2015" name="J. Proteomics">
        <title>Sexual differences in the sialomes of the zebra tick, Rhipicephalus pulchellus.</title>
        <authorList>
            <person name="Tan A.W."/>
            <person name="Francischetti I.M."/>
            <person name="Slovak M."/>
            <person name="Kini R.M."/>
            <person name="Ribeiro J.M."/>
        </authorList>
    </citation>
    <scope>NUCLEOTIDE SEQUENCE</scope>
    <source>
        <tissue evidence="2">Salivary gland</tissue>
    </source>
</reference>
<organism evidence="2">
    <name type="scientific">Rhipicephalus pulchellus</name>
    <name type="common">Yellow backed tick</name>
    <name type="synonym">Dermacentor pulchellus</name>
    <dbReference type="NCBI Taxonomy" id="72859"/>
    <lineage>
        <taxon>Eukaryota</taxon>
        <taxon>Metazoa</taxon>
        <taxon>Ecdysozoa</taxon>
        <taxon>Arthropoda</taxon>
        <taxon>Chelicerata</taxon>
        <taxon>Arachnida</taxon>
        <taxon>Acari</taxon>
        <taxon>Parasitiformes</taxon>
        <taxon>Ixodida</taxon>
        <taxon>Ixodoidea</taxon>
        <taxon>Ixodidae</taxon>
        <taxon>Rhipicephalinae</taxon>
        <taxon>Rhipicephalus</taxon>
        <taxon>Rhipicephalus</taxon>
    </lineage>
</organism>
<reference evidence="2" key="1">
    <citation type="submission" date="2012-11" db="EMBL/GenBank/DDBJ databases">
        <authorList>
            <person name="Lucero-Rivera Y.E."/>
            <person name="Tovar-Ramirez D."/>
        </authorList>
    </citation>
    <scope>NUCLEOTIDE SEQUENCE</scope>
    <source>
        <tissue evidence="2">Salivary gland</tissue>
    </source>
</reference>
<feature type="chain" id="PRO_5003981927" evidence="1">
    <location>
        <begin position="23"/>
        <end position="244"/>
    </location>
</feature>
<dbReference type="AlphaFoldDB" id="L7M976"/>
<accession>L7M976</accession>
<keyword evidence="1" id="KW-0732">Signal</keyword>
<feature type="signal peptide" evidence="1">
    <location>
        <begin position="1"/>
        <end position="22"/>
    </location>
</feature>
<sequence length="244" mass="27400">MELVDVISFTVIALAAASLGEAQRNHHRYPSCNEIVSNVAEVESCLYRCRNERGRIVFGNHTDGLTCRFNRWSNKRGRCSRGICKPTWYPGPAGCDDTYTGVGYATDCRFNCTNNHTSRAMPYHHGTPCLTLSDTGKPYDGAGICKNGNCMNGDNLKPREEHEAYPPRLRKCPDKENYSRMVLLSCHYFCNKEGNWFFGYYNSNYSSSCHLSDPPMPGRLGWCCEGKCITEAFCGKGTNSIPEH</sequence>
<protein>
    <submittedName>
        <fullName evidence="2">Putative tick 18.3 kDa family protein</fullName>
    </submittedName>
</protein>
<proteinExistence type="evidence at transcript level"/>
<evidence type="ECO:0000256" key="1">
    <source>
        <dbReference type="SAM" id="SignalP"/>
    </source>
</evidence>
<dbReference type="EMBL" id="GACK01004464">
    <property type="protein sequence ID" value="JAA60570.1"/>
    <property type="molecule type" value="mRNA"/>
</dbReference>
<evidence type="ECO:0000313" key="2">
    <source>
        <dbReference type="EMBL" id="JAA60570.1"/>
    </source>
</evidence>